<dbReference type="PANTHER" id="PTHR43046:SF16">
    <property type="entry name" value="ADP-RIBOSE PYROPHOSPHATASE YJHB-RELATED"/>
    <property type="match status" value="1"/>
</dbReference>
<keyword evidence="5" id="KW-1185">Reference proteome</keyword>
<comment type="caution">
    <text evidence="4">The sequence shown here is derived from an EMBL/GenBank/DDBJ whole genome shotgun (WGS) entry which is preliminary data.</text>
</comment>
<dbReference type="InterPro" id="IPR015797">
    <property type="entry name" value="NUDIX_hydrolase-like_dom_sf"/>
</dbReference>
<dbReference type="InterPro" id="IPR000086">
    <property type="entry name" value="NUDIX_hydrolase_dom"/>
</dbReference>
<accession>A0ABT9NVB7</accession>
<dbReference type="Gene3D" id="3.90.79.10">
    <property type="entry name" value="Nucleoside Triphosphate Pyrophosphohydrolase"/>
    <property type="match status" value="1"/>
</dbReference>
<sequence length="149" mass="16191">MDRVCFPAHLTASTLVVDETGDHVLLTLHAKARRWFQFGGHCEAGDATLADAALREAQEESGIAELRLLPGPVQLDAHDVDFCHPDGTVTHLDVRYLAVAPAAARHATSAESLDVRWWPIDELTTIEPALEPTLRELAALGRAALDRAL</sequence>
<dbReference type="EMBL" id="JAUSQM010000001">
    <property type="protein sequence ID" value="MDP9824099.1"/>
    <property type="molecule type" value="Genomic_DNA"/>
</dbReference>
<dbReference type="PROSITE" id="PS51462">
    <property type="entry name" value="NUDIX"/>
    <property type="match status" value="1"/>
</dbReference>
<evidence type="ECO:0000313" key="5">
    <source>
        <dbReference type="Proteomes" id="UP001240447"/>
    </source>
</evidence>
<dbReference type="CDD" id="cd03674">
    <property type="entry name" value="NUDIX_Hydrolase"/>
    <property type="match status" value="1"/>
</dbReference>
<evidence type="ECO:0000259" key="3">
    <source>
        <dbReference type="PROSITE" id="PS51462"/>
    </source>
</evidence>
<dbReference type="Proteomes" id="UP001240447">
    <property type="component" value="Unassembled WGS sequence"/>
</dbReference>
<protein>
    <submittedName>
        <fullName evidence="4">8-oxo-dGTP pyrophosphatase MutT (NUDIX family)</fullName>
    </submittedName>
</protein>
<dbReference type="Pfam" id="PF00293">
    <property type="entry name" value="NUDIX"/>
    <property type="match status" value="1"/>
</dbReference>
<keyword evidence="2" id="KW-0378">Hydrolase</keyword>
<evidence type="ECO:0000313" key="4">
    <source>
        <dbReference type="EMBL" id="MDP9824099.1"/>
    </source>
</evidence>
<organism evidence="4 5">
    <name type="scientific">Nocardioides massiliensis</name>
    <dbReference type="NCBI Taxonomy" id="1325935"/>
    <lineage>
        <taxon>Bacteria</taxon>
        <taxon>Bacillati</taxon>
        <taxon>Actinomycetota</taxon>
        <taxon>Actinomycetes</taxon>
        <taxon>Propionibacteriales</taxon>
        <taxon>Nocardioidaceae</taxon>
        <taxon>Nocardioides</taxon>
    </lineage>
</organism>
<evidence type="ECO:0000256" key="2">
    <source>
        <dbReference type="ARBA" id="ARBA00022801"/>
    </source>
</evidence>
<evidence type="ECO:0000256" key="1">
    <source>
        <dbReference type="ARBA" id="ARBA00001946"/>
    </source>
</evidence>
<gene>
    <name evidence="4" type="ORF">J2S59_003908</name>
</gene>
<reference evidence="4 5" key="1">
    <citation type="submission" date="2023-07" db="EMBL/GenBank/DDBJ databases">
        <title>Sequencing the genomes of 1000 actinobacteria strains.</title>
        <authorList>
            <person name="Klenk H.-P."/>
        </authorList>
    </citation>
    <scope>NUCLEOTIDE SEQUENCE [LARGE SCALE GENOMIC DNA]</scope>
    <source>
        <strain evidence="4 5">GD13</strain>
    </source>
</reference>
<comment type="cofactor">
    <cofactor evidence="1">
        <name>Mg(2+)</name>
        <dbReference type="ChEBI" id="CHEBI:18420"/>
    </cofactor>
</comment>
<dbReference type="SUPFAM" id="SSF55811">
    <property type="entry name" value="Nudix"/>
    <property type="match status" value="1"/>
</dbReference>
<dbReference type="RefSeq" id="WP_246360340.1">
    <property type="nucleotide sequence ID" value="NZ_CCXJ01000345.1"/>
</dbReference>
<proteinExistence type="predicted"/>
<feature type="domain" description="Nudix hydrolase" evidence="3">
    <location>
        <begin position="7"/>
        <end position="140"/>
    </location>
</feature>
<dbReference type="PANTHER" id="PTHR43046">
    <property type="entry name" value="GDP-MANNOSE MANNOSYL HYDROLASE"/>
    <property type="match status" value="1"/>
</dbReference>
<name>A0ABT9NVB7_9ACTN</name>